<dbReference type="PANTHER" id="PTHR46889:SF4">
    <property type="entry name" value="TRANSPOSASE INSO FOR INSERTION SEQUENCE ELEMENT IS911B-RELATED"/>
    <property type="match status" value="1"/>
</dbReference>
<dbReference type="InterPro" id="IPR050900">
    <property type="entry name" value="Transposase_IS3/IS150/IS904"/>
</dbReference>
<gene>
    <name evidence="3" type="ORF">KQY15_11450</name>
</gene>
<dbReference type="InterPro" id="IPR025948">
    <property type="entry name" value="HTH-like_dom"/>
</dbReference>
<proteinExistence type="predicted"/>
<dbReference type="Pfam" id="PF00665">
    <property type="entry name" value="rve"/>
    <property type="match status" value="1"/>
</dbReference>
<name>A0ABS6MLL1_9GAMM</name>
<evidence type="ECO:0000313" key="3">
    <source>
        <dbReference type="EMBL" id="MBV2129708.1"/>
    </source>
</evidence>
<dbReference type="EMBL" id="JAHRID010000005">
    <property type="protein sequence ID" value="MBV2129708.1"/>
    <property type="molecule type" value="Genomic_DNA"/>
</dbReference>
<keyword evidence="4" id="KW-1185">Reference proteome</keyword>
<organism evidence="3 4">
    <name type="scientific">Arsukibacterium indicum</name>
    <dbReference type="NCBI Taxonomy" id="2848612"/>
    <lineage>
        <taxon>Bacteria</taxon>
        <taxon>Pseudomonadati</taxon>
        <taxon>Pseudomonadota</taxon>
        <taxon>Gammaproteobacteria</taxon>
        <taxon>Chromatiales</taxon>
        <taxon>Chromatiaceae</taxon>
        <taxon>Arsukibacterium</taxon>
    </lineage>
</organism>
<evidence type="ECO:0000313" key="4">
    <source>
        <dbReference type="Proteomes" id="UP000704611"/>
    </source>
</evidence>
<protein>
    <submittedName>
        <fullName evidence="3">IS3 family transposase</fullName>
    </submittedName>
</protein>
<dbReference type="InterPro" id="IPR048020">
    <property type="entry name" value="Transpos_IS3"/>
</dbReference>
<keyword evidence="1" id="KW-0175">Coiled coil</keyword>
<dbReference type="PANTHER" id="PTHR46889">
    <property type="entry name" value="TRANSPOSASE INSF FOR INSERTION SEQUENCE IS3B-RELATED"/>
    <property type="match status" value="1"/>
</dbReference>
<sequence length="387" mass="45039">MAKQRRTFSTEFKRDAAGLVLDQGYSIAEAVKSLGVGESALRRWVEQLEQERGGVTPKAKALTPEQQRIQELEARVNRLEREKSILKKGNRSLNVRRVRTYTLIDQLREHEAVEVVCEVFDVPVSSYYEHKQLSKQINVERLEQRSKIKELFKASRHSAGSRTLLGMMRELGYEIGRFKVMSLMREAKLISKQPGPHRYKTAQVERVDIPNHLDREFDVSAPDSVWCGDITYIWAEGRWHYLAVVLDLYRRRVVGWALSARPDAELAIKALDMAYEQRGRPQGVMFHSDQGSQYASRLFRQRLWRYRMTQSMSRRGNCWDNAPMERLFRSLKTEWVPVTGYMSKAEAQRDISFYLMDYYNWSRPHQFNNGVPPAKAEDLSNLLSGIS</sequence>
<reference evidence="3 4" key="1">
    <citation type="submission" date="2021-06" db="EMBL/GenBank/DDBJ databases">
        <title>Rheinheimera indica sp. nov., isolated from deep-sea sediment.</title>
        <authorList>
            <person name="Wang Z."/>
            <person name="Zhang X.-Y."/>
        </authorList>
    </citation>
    <scope>NUCLEOTIDE SEQUENCE [LARGE SCALE GENOMIC DNA]</scope>
    <source>
        <strain evidence="3 4">SM2107</strain>
    </source>
</reference>
<dbReference type="RefSeq" id="WP_217669339.1">
    <property type="nucleotide sequence ID" value="NZ_JAHRID010000005.1"/>
</dbReference>
<dbReference type="PROSITE" id="PS50994">
    <property type="entry name" value="INTEGRASE"/>
    <property type="match status" value="1"/>
</dbReference>
<dbReference type="InterPro" id="IPR002514">
    <property type="entry name" value="Transposase_8"/>
</dbReference>
<dbReference type="Pfam" id="PF13276">
    <property type="entry name" value="HTH_21"/>
    <property type="match status" value="1"/>
</dbReference>
<evidence type="ECO:0000259" key="2">
    <source>
        <dbReference type="PROSITE" id="PS50994"/>
    </source>
</evidence>
<dbReference type="Pfam" id="PF01527">
    <property type="entry name" value="HTH_Tnp_1"/>
    <property type="match status" value="1"/>
</dbReference>
<dbReference type="Proteomes" id="UP000704611">
    <property type="component" value="Unassembled WGS sequence"/>
</dbReference>
<comment type="caution">
    <text evidence="3">The sequence shown here is derived from an EMBL/GenBank/DDBJ whole genome shotgun (WGS) entry which is preliminary data.</text>
</comment>
<feature type="coiled-coil region" evidence="1">
    <location>
        <begin position="62"/>
        <end position="89"/>
    </location>
</feature>
<dbReference type="NCBIfam" id="NF033516">
    <property type="entry name" value="transpos_IS3"/>
    <property type="match status" value="1"/>
</dbReference>
<accession>A0ABS6MLL1</accession>
<dbReference type="InterPro" id="IPR001584">
    <property type="entry name" value="Integrase_cat-core"/>
</dbReference>
<evidence type="ECO:0000256" key="1">
    <source>
        <dbReference type="SAM" id="Coils"/>
    </source>
</evidence>
<feature type="domain" description="Integrase catalytic" evidence="2">
    <location>
        <begin position="218"/>
        <end position="380"/>
    </location>
</feature>